<dbReference type="Pfam" id="PF05726">
    <property type="entry name" value="Pirin_C"/>
    <property type="match status" value="1"/>
</dbReference>
<evidence type="ECO:0000256" key="3">
    <source>
        <dbReference type="RuleBase" id="RU003457"/>
    </source>
</evidence>
<feature type="region of interest" description="Disordered" evidence="4">
    <location>
        <begin position="1"/>
        <end position="20"/>
    </location>
</feature>
<feature type="binding site" evidence="2">
    <location>
        <position position="74"/>
    </location>
    <ligand>
        <name>Fe cation</name>
        <dbReference type="ChEBI" id="CHEBI:24875"/>
    </ligand>
</feature>
<dbReference type="SUPFAM" id="SSF51182">
    <property type="entry name" value="RmlC-like cupins"/>
    <property type="match status" value="1"/>
</dbReference>
<dbReference type="InterPro" id="IPR014710">
    <property type="entry name" value="RmlC-like_jellyroll"/>
</dbReference>
<dbReference type="InterPro" id="IPR011051">
    <property type="entry name" value="RmlC_Cupin_sf"/>
</dbReference>
<feature type="domain" description="Pirin N-terminal" evidence="5">
    <location>
        <begin position="40"/>
        <end position="136"/>
    </location>
</feature>
<feature type="binding site" evidence="2">
    <location>
        <position position="76"/>
    </location>
    <ligand>
        <name>Fe cation</name>
        <dbReference type="ChEBI" id="CHEBI:24875"/>
    </ligand>
</feature>
<dbReference type="GO" id="GO:0046872">
    <property type="term" value="F:metal ion binding"/>
    <property type="evidence" value="ECO:0007669"/>
    <property type="project" value="UniProtKB-KW"/>
</dbReference>
<evidence type="ECO:0000256" key="2">
    <source>
        <dbReference type="PIRSR" id="PIRSR006232-1"/>
    </source>
</evidence>
<evidence type="ECO:0000256" key="4">
    <source>
        <dbReference type="SAM" id="MobiDB-lite"/>
    </source>
</evidence>
<evidence type="ECO:0000256" key="1">
    <source>
        <dbReference type="ARBA" id="ARBA00008416"/>
    </source>
</evidence>
<dbReference type="Pfam" id="PF02678">
    <property type="entry name" value="Pirin"/>
    <property type="match status" value="1"/>
</dbReference>
<dbReference type="EMBL" id="BJLQ01000001">
    <property type="protein sequence ID" value="GEA82796.1"/>
    <property type="molecule type" value="Genomic_DNA"/>
</dbReference>
<dbReference type="PIRSF" id="PIRSF006232">
    <property type="entry name" value="Pirin"/>
    <property type="match status" value="1"/>
</dbReference>
<dbReference type="PANTHER" id="PTHR13903:SF8">
    <property type="entry name" value="PIRIN"/>
    <property type="match status" value="1"/>
</dbReference>
<reference evidence="7 8" key="1">
    <citation type="submission" date="2019-06" db="EMBL/GenBank/DDBJ databases">
        <title>Whole genome shotgun sequence of Cellulomonas gelida NBRC 3748.</title>
        <authorList>
            <person name="Hosoyama A."/>
            <person name="Uohara A."/>
            <person name="Ohji S."/>
            <person name="Ichikawa N."/>
        </authorList>
    </citation>
    <scope>NUCLEOTIDE SEQUENCE [LARGE SCALE GENOMIC DNA]</scope>
    <source>
        <strain evidence="7 8">NBRC 3748</strain>
    </source>
</reference>
<comment type="caution">
    <text evidence="7">The sequence shown here is derived from an EMBL/GenBank/DDBJ whole genome shotgun (WGS) entry which is preliminary data.</text>
</comment>
<dbReference type="InterPro" id="IPR012093">
    <property type="entry name" value="Pirin"/>
</dbReference>
<keyword evidence="2" id="KW-0408">Iron</keyword>
<dbReference type="CDD" id="cd02247">
    <property type="entry name" value="cupin_pirin_C"/>
    <property type="match status" value="1"/>
</dbReference>
<sequence>MTNLETRPTPELCVGHGRSGPLLERHEARDVPLGGIRNMNVRRTLPQRALPTVGAWCFLDEFGPQDVQMRVLPHPHTGLQTVTWPIEGEIHHRDSVGSDVLVRPGQLNLMTAGRGVAHSELSIGQSPRVHAVQLWVALPDGPATGAPAFQQVVDLPVWTAPGVAATVMVGQIDGVRSPAVVHTPLVGADVALEAGAAVDLPLDATFEHAVLVLRGAARVAGEPCGPGPLLFLGDGRPDVRLESDDGARVLVIGGEPFAHDLVMWWNFVGRDHAQVAEARADWESPSRAKRFGVVAGHGDERIPAPDLPHVRLKPRRRPSEPSAAPPTPREDG</sequence>
<keyword evidence="8" id="KW-1185">Reference proteome</keyword>
<proteinExistence type="inferred from homology"/>
<evidence type="ECO:0008006" key="9">
    <source>
        <dbReference type="Google" id="ProtNLM"/>
    </source>
</evidence>
<dbReference type="InterPro" id="IPR008778">
    <property type="entry name" value="Pirin_C_dom"/>
</dbReference>
<evidence type="ECO:0000259" key="6">
    <source>
        <dbReference type="Pfam" id="PF05726"/>
    </source>
</evidence>
<dbReference type="InterPro" id="IPR003829">
    <property type="entry name" value="Pirin_N_dom"/>
</dbReference>
<organism evidence="7 8">
    <name type="scientific">Cellulomonas gelida</name>
    <dbReference type="NCBI Taxonomy" id="1712"/>
    <lineage>
        <taxon>Bacteria</taxon>
        <taxon>Bacillati</taxon>
        <taxon>Actinomycetota</taxon>
        <taxon>Actinomycetes</taxon>
        <taxon>Micrococcales</taxon>
        <taxon>Cellulomonadaceae</taxon>
        <taxon>Cellulomonas</taxon>
    </lineage>
</organism>
<dbReference type="OrthoDB" id="9780903at2"/>
<feature type="domain" description="Pirin C-terminal" evidence="6">
    <location>
        <begin position="188"/>
        <end position="284"/>
    </location>
</feature>
<comment type="similarity">
    <text evidence="1 3">Belongs to the pirin family.</text>
</comment>
<feature type="compositionally biased region" description="Pro residues" evidence="4">
    <location>
        <begin position="323"/>
        <end position="332"/>
    </location>
</feature>
<comment type="cofactor">
    <cofactor evidence="2">
        <name>Fe cation</name>
        <dbReference type="ChEBI" id="CHEBI:24875"/>
    </cofactor>
    <text evidence="2">Binds 1 Fe cation per subunit.</text>
</comment>
<dbReference type="Proteomes" id="UP000320461">
    <property type="component" value="Unassembled WGS sequence"/>
</dbReference>
<feature type="binding site" evidence="2">
    <location>
        <position position="120"/>
    </location>
    <ligand>
        <name>Fe cation</name>
        <dbReference type="ChEBI" id="CHEBI:24875"/>
    </ligand>
</feature>
<feature type="binding site" evidence="2">
    <location>
        <position position="118"/>
    </location>
    <ligand>
        <name>Fe cation</name>
        <dbReference type="ChEBI" id="CHEBI:24875"/>
    </ligand>
</feature>
<evidence type="ECO:0000259" key="5">
    <source>
        <dbReference type="Pfam" id="PF02678"/>
    </source>
</evidence>
<gene>
    <name evidence="7" type="ORF">CGE01nite_00470</name>
</gene>
<dbReference type="CDD" id="cd02909">
    <property type="entry name" value="cupin_pirin_N"/>
    <property type="match status" value="1"/>
</dbReference>
<keyword evidence="2" id="KW-0479">Metal-binding</keyword>
<evidence type="ECO:0000313" key="7">
    <source>
        <dbReference type="EMBL" id="GEA82796.1"/>
    </source>
</evidence>
<protein>
    <recommendedName>
        <fullName evidence="9">Pirin</fullName>
    </recommendedName>
</protein>
<dbReference type="AlphaFoldDB" id="A0A4Y3KGK1"/>
<dbReference type="RefSeq" id="WP_141368291.1">
    <property type="nucleotide sequence ID" value="NZ_BJLQ01000001.1"/>
</dbReference>
<name>A0A4Y3KGK1_9CELL</name>
<accession>A0A4Y3KGK1</accession>
<evidence type="ECO:0000313" key="8">
    <source>
        <dbReference type="Proteomes" id="UP000320461"/>
    </source>
</evidence>
<dbReference type="Gene3D" id="2.60.120.10">
    <property type="entry name" value="Jelly Rolls"/>
    <property type="match status" value="2"/>
</dbReference>
<dbReference type="PANTHER" id="PTHR13903">
    <property type="entry name" value="PIRIN-RELATED"/>
    <property type="match status" value="1"/>
</dbReference>
<feature type="region of interest" description="Disordered" evidence="4">
    <location>
        <begin position="292"/>
        <end position="332"/>
    </location>
</feature>